<accession>A0A1N7CGL0</accession>
<name>A0A1N7CGL0_9EURY</name>
<dbReference type="AlphaFoldDB" id="A0A1N7CGL0"/>
<dbReference type="Proteomes" id="UP000186914">
    <property type="component" value="Unassembled WGS sequence"/>
</dbReference>
<dbReference type="InterPro" id="IPR006059">
    <property type="entry name" value="SBP"/>
</dbReference>
<reference evidence="2" key="1">
    <citation type="submission" date="2017-01" db="EMBL/GenBank/DDBJ databases">
        <authorList>
            <person name="Varghese N."/>
            <person name="Submissions S."/>
        </authorList>
    </citation>
    <scope>NUCLEOTIDE SEQUENCE [LARGE SCALE GENOMIC DNA]</scope>
    <source>
        <strain evidence="2">CGMCC 1.7737</strain>
    </source>
</reference>
<dbReference type="Gene3D" id="3.40.190.10">
    <property type="entry name" value="Periplasmic binding protein-like II"/>
    <property type="match status" value="2"/>
</dbReference>
<sequence length="433" mass="48918">MYTRRKCLRSAAASVVGIASLAGCSSNRSEVEKTTTKQKTQDESMSLEIQHSWTQATEKDAITSLFEGFQDSHTEIEINEQTVAGRGGGNLQTTVKKRIIDNDPPDSWQSWSGQNLRTYVDAGVLQRLQNGMLQKMGWNAFSPISKQLTKIDGSFVAVPLNIHRLNNLFYNVEIMDEVGIDPHTIQTPRMLIDTVKLVEETTDSSGVVHATKNVWPTLELWESVLLGEHGFETHQAIVNGEMRSNERAVRESLGLVDEYHEQSPDGIVSSNWREAARQFQSGNVAFFHQGDWAPAAFRNDDFEFEIDWNCTAFPGTNDQYLLSMDSFPFSKHSSAKTALFKFLQYVSSVEAQQRFTQKRGSIPPRKDVPASEYDPFYRRQINRFRKTNTQLPSIAHGLAIPPASRADLTSAMQDFTSTWDVEQTTREILTMFD</sequence>
<organism evidence="1 2">
    <name type="scientific">Haladaptatus litoreus</name>
    <dbReference type="NCBI Taxonomy" id="553468"/>
    <lineage>
        <taxon>Archaea</taxon>
        <taxon>Methanobacteriati</taxon>
        <taxon>Methanobacteriota</taxon>
        <taxon>Stenosarchaea group</taxon>
        <taxon>Halobacteria</taxon>
        <taxon>Halobacteriales</taxon>
        <taxon>Haladaptataceae</taxon>
        <taxon>Haladaptatus</taxon>
    </lineage>
</organism>
<dbReference type="Pfam" id="PF13416">
    <property type="entry name" value="SBP_bac_8"/>
    <property type="match status" value="1"/>
</dbReference>
<dbReference type="PANTHER" id="PTHR43649">
    <property type="entry name" value="ARABINOSE-BINDING PROTEIN-RELATED"/>
    <property type="match status" value="1"/>
</dbReference>
<evidence type="ECO:0000313" key="1">
    <source>
        <dbReference type="EMBL" id="SIR62574.1"/>
    </source>
</evidence>
<dbReference type="SUPFAM" id="SSF53850">
    <property type="entry name" value="Periplasmic binding protein-like II"/>
    <property type="match status" value="1"/>
</dbReference>
<dbReference type="PROSITE" id="PS51257">
    <property type="entry name" value="PROKAR_LIPOPROTEIN"/>
    <property type="match status" value="1"/>
</dbReference>
<evidence type="ECO:0000313" key="2">
    <source>
        <dbReference type="Proteomes" id="UP000186914"/>
    </source>
</evidence>
<dbReference type="EMBL" id="FTNO01000003">
    <property type="protein sequence ID" value="SIR62574.1"/>
    <property type="molecule type" value="Genomic_DNA"/>
</dbReference>
<gene>
    <name evidence="1" type="ORF">SAMN05421858_2975</name>
</gene>
<dbReference type="InterPro" id="IPR050490">
    <property type="entry name" value="Bact_solute-bd_prot1"/>
</dbReference>
<proteinExistence type="predicted"/>
<protein>
    <submittedName>
        <fullName evidence="1">Carbohydrate ABC transporter substrate-binding protein, CUT1 family</fullName>
    </submittedName>
</protein>
<keyword evidence="2" id="KW-1185">Reference proteome</keyword>